<feature type="transmembrane region" description="Helical" evidence="6">
    <location>
        <begin position="20"/>
        <end position="40"/>
    </location>
</feature>
<evidence type="ECO:0000313" key="9">
    <source>
        <dbReference type="RefSeq" id="XP_005091558.1"/>
    </source>
</evidence>
<reference evidence="9 10" key="1">
    <citation type="submission" date="2025-05" db="UniProtKB">
        <authorList>
            <consortium name="RefSeq"/>
        </authorList>
    </citation>
    <scope>IDENTIFICATION</scope>
</reference>
<evidence type="ECO:0000313" key="10">
    <source>
        <dbReference type="RefSeq" id="XP_005091559.1"/>
    </source>
</evidence>
<name>A0ABM0JE21_APLCA</name>
<proteinExistence type="predicted"/>
<dbReference type="RefSeq" id="XP_005091559.1">
    <property type="nucleotide sequence ID" value="XM_005091502.3"/>
</dbReference>
<evidence type="ECO:0000259" key="7">
    <source>
        <dbReference type="Pfam" id="PF14940"/>
    </source>
</evidence>
<keyword evidence="2 6" id="KW-0812">Transmembrane</keyword>
<dbReference type="PANTHER" id="PTHR16002">
    <property type="entry name" value="TRANSMEMBRANE PROTEIN 248-LIKE"/>
    <property type="match status" value="1"/>
</dbReference>
<evidence type="ECO:0000256" key="1">
    <source>
        <dbReference type="ARBA" id="ARBA00004370"/>
    </source>
</evidence>
<protein>
    <submittedName>
        <fullName evidence="9 10">Transmembrane protein 248</fullName>
    </submittedName>
</protein>
<evidence type="ECO:0000256" key="2">
    <source>
        <dbReference type="ARBA" id="ARBA00022692"/>
    </source>
</evidence>
<organism evidence="8 10">
    <name type="scientific">Aplysia californica</name>
    <name type="common">California sea hare</name>
    <dbReference type="NCBI Taxonomy" id="6500"/>
    <lineage>
        <taxon>Eukaryota</taxon>
        <taxon>Metazoa</taxon>
        <taxon>Spiralia</taxon>
        <taxon>Lophotrochozoa</taxon>
        <taxon>Mollusca</taxon>
        <taxon>Gastropoda</taxon>
        <taxon>Heterobranchia</taxon>
        <taxon>Euthyneura</taxon>
        <taxon>Tectipleura</taxon>
        <taxon>Aplysiida</taxon>
        <taxon>Aplysioidea</taxon>
        <taxon>Aplysiidae</taxon>
        <taxon>Aplysia</taxon>
    </lineage>
</organism>
<keyword evidence="4 6" id="KW-0472">Membrane</keyword>
<feature type="domain" description="TMEM248/TMEM219" evidence="7">
    <location>
        <begin position="9"/>
        <end position="318"/>
    </location>
</feature>
<evidence type="ECO:0000256" key="4">
    <source>
        <dbReference type="ARBA" id="ARBA00023136"/>
    </source>
</evidence>
<feature type="region of interest" description="Disordered" evidence="5">
    <location>
        <begin position="106"/>
        <end position="133"/>
    </location>
</feature>
<keyword evidence="3 6" id="KW-1133">Transmembrane helix</keyword>
<keyword evidence="8" id="KW-1185">Reference proteome</keyword>
<evidence type="ECO:0000256" key="6">
    <source>
        <dbReference type="SAM" id="Phobius"/>
    </source>
</evidence>
<dbReference type="RefSeq" id="XP_005091558.1">
    <property type="nucleotide sequence ID" value="XM_005091501.3"/>
</dbReference>
<dbReference type="Proteomes" id="UP000694888">
    <property type="component" value="Unplaced"/>
</dbReference>
<feature type="transmembrane region" description="Helical" evidence="6">
    <location>
        <begin position="334"/>
        <end position="351"/>
    </location>
</feature>
<evidence type="ECO:0000313" key="8">
    <source>
        <dbReference type="Proteomes" id="UP000694888"/>
    </source>
</evidence>
<feature type="compositionally biased region" description="Acidic residues" evidence="5">
    <location>
        <begin position="113"/>
        <end position="123"/>
    </location>
</feature>
<comment type="subcellular location">
    <subcellularLocation>
        <location evidence="1">Membrane</location>
    </subcellularLocation>
</comment>
<evidence type="ECO:0000256" key="5">
    <source>
        <dbReference type="SAM" id="MobiDB-lite"/>
    </source>
</evidence>
<accession>A0ABM0JE21</accession>
<dbReference type="GeneID" id="101852000"/>
<dbReference type="Pfam" id="PF14940">
    <property type="entry name" value="TMEM219"/>
    <property type="match status" value="1"/>
</dbReference>
<dbReference type="PANTHER" id="PTHR16002:SF4">
    <property type="entry name" value="TMEM248_TMEM219 DOMAIN-CONTAINING PROTEIN"/>
    <property type="match status" value="1"/>
</dbReference>
<gene>
    <name evidence="9 10" type="primary">LOC101852000</name>
</gene>
<sequence length="372" mass="41058">MAFTIVENLRGFFNSRPPLVVFMLCLASFAIALITFAYIVKAKDIPDPDVSVDWNTFLEKFSHLQFCLPQNSSFSQNSSAVPKLGLGEKNTAEVFQSIHEKLGQSLIGGSNSESDDSGNEDPEVTPSSETFNGISKRAASTGLSLSADNRVEAHAPSASASSSRKHLENATVSLDFVFIPTKDAKAAPHLGFGQFMAMVTAHMLKLDASFKVKGDEQMSVFLSFPHNLTRSMCEEEEGGRCRQYRVPACITFQSPARLLPRTQKPSREACPSHSDRIFDRAVRNARAGTLTETTSRDWCIHGSRLVPQFSLDDSLTVLLSMHDKSVINLHLMRTSYFLFVMVVTMFCYALIKGRPSKVKAVHIAYDKISSQA</sequence>
<evidence type="ECO:0000256" key="3">
    <source>
        <dbReference type="ARBA" id="ARBA00022989"/>
    </source>
</evidence>
<dbReference type="InterPro" id="IPR039587">
    <property type="entry name" value="TMEM248/TMEM219_dom"/>
</dbReference>
<dbReference type="InterPro" id="IPR039493">
    <property type="entry name" value="TMEM248/TMEM219"/>
</dbReference>